<reference evidence="1 2" key="1">
    <citation type="journal article" date="2018" name="Mol. Biol. Evol.">
        <title>Analysis of the draft genome of the red seaweed Gracilariopsis chorda provides insights into genome size evolution in Rhodophyta.</title>
        <authorList>
            <person name="Lee J."/>
            <person name="Yang E.C."/>
            <person name="Graf L."/>
            <person name="Yang J.H."/>
            <person name="Qiu H."/>
            <person name="Zel Zion U."/>
            <person name="Chan C.X."/>
            <person name="Stephens T.G."/>
            <person name="Weber A.P.M."/>
            <person name="Boo G.H."/>
            <person name="Boo S.M."/>
            <person name="Kim K.M."/>
            <person name="Shin Y."/>
            <person name="Jung M."/>
            <person name="Lee S.J."/>
            <person name="Yim H.S."/>
            <person name="Lee J.H."/>
            <person name="Bhattacharya D."/>
            <person name="Yoon H.S."/>
        </authorList>
    </citation>
    <scope>NUCLEOTIDE SEQUENCE [LARGE SCALE GENOMIC DNA]</scope>
    <source>
        <strain evidence="1 2">SKKU-2015</strain>
        <tissue evidence="1">Whole body</tissue>
    </source>
</reference>
<evidence type="ECO:0000313" key="2">
    <source>
        <dbReference type="Proteomes" id="UP000247409"/>
    </source>
</evidence>
<gene>
    <name evidence="1" type="ORF">BWQ96_07582</name>
</gene>
<name>A0A2V3IKT5_9FLOR</name>
<organism evidence="1 2">
    <name type="scientific">Gracilariopsis chorda</name>
    <dbReference type="NCBI Taxonomy" id="448386"/>
    <lineage>
        <taxon>Eukaryota</taxon>
        <taxon>Rhodophyta</taxon>
        <taxon>Florideophyceae</taxon>
        <taxon>Rhodymeniophycidae</taxon>
        <taxon>Gracilariales</taxon>
        <taxon>Gracilariaceae</taxon>
        <taxon>Gracilariopsis</taxon>
    </lineage>
</organism>
<dbReference type="EMBL" id="NBIV01000153">
    <property type="protein sequence ID" value="PXF42696.1"/>
    <property type="molecule type" value="Genomic_DNA"/>
</dbReference>
<comment type="caution">
    <text evidence="1">The sequence shown here is derived from an EMBL/GenBank/DDBJ whole genome shotgun (WGS) entry which is preliminary data.</text>
</comment>
<proteinExistence type="predicted"/>
<keyword evidence="2" id="KW-1185">Reference proteome</keyword>
<dbReference type="AlphaFoldDB" id="A0A2V3IKT5"/>
<accession>A0A2V3IKT5</accession>
<protein>
    <submittedName>
        <fullName evidence="1">Uncharacterized protein</fullName>
    </submittedName>
</protein>
<sequence>MVELASAVAAAKAREIGFLGLSGLVKRIDLVEYNKEKLPELSKI</sequence>
<dbReference type="Proteomes" id="UP000247409">
    <property type="component" value="Unassembled WGS sequence"/>
</dbReference>
<evidence type="ECO:0000313" key="1">
    <source>
        <dbReference type="EMBL" id="PXF42696.1"/>
    </source>
</evidence>